<reference evidence="1 2" key="1">
    <citation type="submission" date="2022-05" db="EMBL/GenBank/DDBJ databases">
        <authorList>
            <person name="Park J.-S."/>
        </authorList>
    </citation>
    <scope>NUCLEOTIDE SEQUENCE [LARGE SCALE GENOMIC DNA]</scope>
    <source>
        <strain evidence="1 2">2012CJ34-2</strain>
    </source>
</reference>
<evidence type="ECO:0000313" key="1">
    <source>
        <dbReference type="EMBL" id="MCL6272297.1"/>
    </source>
</evidence>
<name>A0ABT0PLP8_9GAMM</name>
<dbReference type="Proteomes" id="UP001203338">
    <property type="component" value="Unassembled WGS sequence"/>
</dbReference>
<gene>
    <name evidence="1" type="ORF">M3P05_20485</name>
</gene>
<accession>A0ABT0PLP8</accession>
<dbReference type="EMBL" id="JAMFLX010000107">
    <property type="protein sequence ID" value="MCL6272297.1"/>
    <property type="molecule type" value="Genomic_DNA"/>
</dbReference>
<feature type="non-terminal residue" evidence="1">
    <location>
        <position position="1"/>
    </location>
</feature>
<protein>
    <submittedName>
        <fullName evidence="1">Uncharacterized protein</fullName>
    </submittedName>
</protein>
<keyword evidence="2" id="KW-1185">Reference proteome</keyword>
<proteinExistence type="predicted"/>
<organism evidence="1 2">
    <name type="scientific">Parendozoicomonas callyspongiae</name>
    <dbReference type="NCBI Taxonomy" id="2942213"/>
    <lineage>
        <taxon>Bacteria</taxon>
        <taxon>Pseudomonadati</taxon>
        <taxon>Pseudomonadota</taxon>
        <taxon>Gammaproteobacteria</taxon>
        <taxon>Oceanospirillales</taxon>
        <taxon>Endozoicomonadaceae</taxon>
        <taxon>Parendozoicomonas</taxon>
    </lineage>
</organism>
<dbReference type="RefSeq" id="WP_249701992.1">
    <property type="nucleotide sequence ID" value="NZ_JAMFLX010000107.1"/>
</dbReference>
<evidence type="ECO:0000313" key="2">
    <source>
        <dbReference type="Proteomes" id="UP001203338"/>
    </source>
</evidence>
<comment type="caution">
    <text evidence="1">The sequence shown here is derived from an EMBL/GenBank/DDBJ whole genome shotgun (WGS) entry which is preliminary data.</text>
</comment>
<sequence>RVDMKYLTFLLLLFSPFSVAEAIRYEKLICSQLESITCSKEVEVSFVGKLQNQVTVLNFTNFFNFQNDIAMRASKRVVFLSKEKLIGMYATSEQASSIKNDCVYFPVSSKFGNKICLKNNKLPHHVWVNGENPILSK</sequence>